<accession>A0ACB8UTZ9</accession>
<sequence>MGTLEGMENWGTSKFKTTDLGKGVTNVHICGYKNEKNEGDLDGRPPTNHWAAFLEVHGGGSVRLDMVPGDGADGLTGMLIIESKVYSVTNNASKSLFFTALGHATVKTITDLISSLNRDKYRFTEHEEGCRYWIYTFISDLEGAGIIGAGSNVQAWNSLSRYWCHPAGSGSEARVVEKGAFL</sequence>
<name>A0ACB8UTZ9_9EURO</name>
<proteinExistence type="predicted"/>
<gene>
    <name evidence="1" type="ORF">LOY88_004499</name>
</gene>
<dbReference type="EMBL" id="JALBCA010000068">
    <property type="protein sequence ID" value="KAI2384754.1"/>
    <property type="molecule type" value="Genomic_DNA"/>
</dbReference>
<reference evidence="1" key="1">
    <citation type="journal article" date="2022" name="bioRxiv">
        <title>Population genetic analysis of Ophidiomyces ophidiicola, the causative agent of snake fungal disease, indicates recent introductions to the USA.</title>
        <authorList>
            <person name="Ladner J.T."/>
            <person name="Palmer J.M."/>
            <person name="Ettinger C.L."/>
            <person name="Stajich J.E."/>
            <person name="Farrell T.M."/>
            <person name="Glorioso B.M."/>
            <person name="Lawson B."/>
            <person name="Price S.J."/>
            <person name="Stengle A.G."/>
            <person name="Grear D.A."/>
            <person name="Lorch J.M."/>
        </authorList>
    </citation>
    <scope>NUCLEOTIDE SEQUENCE</scope>
    <source>
        <strain evidence="1">NWHC 24266-5</strain>
    </source>
</reference>
<evidence type="ECO:0000313" key="1">
    <source>
        <dbReference type="EMBL" id="KAI2384754.1"/>
    </source>
</evidence>
<protein>
    <submittedName>
        <fullName evidence="1">Uncharacterized protein</fullName>
    </submittedName>
</protein>
<comment type="caution">
    <text evidence="1">The sequence shown here is derived from an EMBL/GenBank/DDBJ whole genome shotgun (WGS) entry which is preliminary data.</text>
</comment>
<organism evidence="1">
    <name type="scientific">Ophidiomyces ophidiicola</name>
    <dbReference type="NCBI Taxonomy" id="1387563"/>
    <lineage>
        <taxon>Eukaryota</taxon>
        <taxon>Fungi</taxon>
        <taxon>Dikarya</taxon>
        <taxon>Ascomycota</taxon>
        <taxon>Pezizomycotina</taxon>
        <taxon>Eurotiomycetes</taxon>
        <taxon>Eurotiomycetidae</taxon>
        <taxon>Onygenales</taxon>
        <taxon>Onygenaceae</taxon>
        <taxon>Ophidiomyces</taxon>
    </lineage>
</organism>